<organism evidence="2 3">
    <name type="scientific">Arcticibacterium luteifluviistationis</name>
    <dbReference type="NCBI Taxonomy" id="1784714"/>
    <lineage>
        <taxon>Bacteria</taxon>
        <taxon>Pseudomonadati</taxon>
        <taxon>Bacteroidota</taxon>
        <taxon>Cytophagia</taxon>
        <taxon>Cytophagales</taxon>
        <taxon>Leadbetterellaceae</taxon>
        <taxon>Arcticibacterium</taxon>
    </lineage>
</organism>
<sequence length="302" mass="32919">MKSPILFLLILFSSLNSFAVTKTYTGASGSDWSVAANWSPTGIPTSADYAIIPVGITVAVAGNQTGTPVGFIEIRGVLDLTNNGKLTVDDGVYIVSPGGPIGNGNSDQLRVNSTTYSGNDITALPDGQTGSTGSFPVKLNSFESSVMEGKVILLWNTSNELDFNKFEVERSRDARVFERIGNVQGKELEVYSFNDDFPIKGENYYRLKMVDLDGSYEYSKIIVANYTGKEDFKVFPNPVLNGVIKVNGLEENETIDLFEINGRKIDYRLIEGGIEINSSRVNSGEFIFIKTTLGNSAKLVIE</sequence>
<evidence type="ECO:0008006" key="4">
    <source>
        <dbReference type="Google" id="ProtNLM"/>
    </source>
</evidence>
<dbReference type="RefSeq" id="WP_111374040.1">
    <property type="nucleotide sequence ID" value="NZ_CP029480.1"/>
</dbReference>
<keyword evidence="1" id="KW-0732">Signal</keyword>
<keyword evidence="3" id="KW-1185">Reference proteome</keyword>
<gene>
    <name evidence="2" type="ORF">DJ013_21795</name>
</gene>
<dbReference type="EMBL" id="CP029480">
    <property type="protein sequence ID" value="AWW00674.1"/>
    <property type="molecule type" value="Genomic_DNA"/>
</dbReference>
<feature type="signal peptide" evidence="1">
    <location>
        <begin position="1"/>
        <end position="19"/>
    </location>
</feature>
<evidence type="ECO:0000256" key="1">
    <source>
        <dbReference type="SAM" id="SignalP"/>
    </source>
</evidence>
<proteinExistence type="predicted"/>
<dbReference type="AlphaFoldDB" id="A0A2Z4GII8"/>
<dbReference type="OrthoDB" id="933627at2"/>
<evidence type="ECO:0000313" key="2">
    <source>
        <dbReference type="EMBL" id="AWW00674.1"/>
    </source>
</evidence>
<dbReference type="Gene3D" id="2.60.40.10">
    <property type="entry name" value="Immunoglobulins"/>
    <property type="match status" value="1"/>
</dbReference>
<feature type="chain" id="PRO_5016432139" description="Secretion system C-terminal sorting domain-containing protein" evidence="1">
    <location>
        <begin position="20"/>
        <end position="302"/>
    </location>
</feature>
<dbReference type="Proteomes" id="UP000249873">
    <property type="component" value="Chromosome"/>
</dbReference>
<dbReference type="KEGG" id="als:DJ013_21795"/>
<reference evidence="2 3" key="1">
    <citation type="submission" date="2018-05" db="EMBL/GenBank/DDBJ databases">
        <title>Complete genome sequence of Arcticibacterium luteifluviistationis SM1504T, a cytophagaceae bacterium isolated from Arctic surface seawater.</title>
        <authorList>
            <person name="Li Y."/>
            <person name="Qin Q.-L."/>
        </authorList>
    </citation>
    <scope>NUCLEOTIDE SEQUENCE [LARGE SCALE GENOMIC DNA]</scope>
    <source>
        <strain evidence="2 3">SM1504</strain>
    </source>
</reference>
<dbReference type="InterPro" id="IPR013783">
    <property type="entry name" value="Ig-like_fold"/>
</dbReference>
<protein>
    <recommendedName>
        <fullName evidence="4">Secretion system C-terminal sorting domain-containing protein</fullName>
    </recommendedName>
</protein>
<evidence type="ECO:0000313" key="3">
    <source>
        <dbReference type="Proteomes" id="UP000249873"/>
    </source>
</evidence>
<name>A0A2Z4GII8_9BACT</name>
<accession>A0A2Z4GII8</accession>